<reference evidence="1 2" key="1">
    <citation type="submission" date="2019-11" db="EMBL/GenBank/DDBJ databases">
        <title>Whole genome sequence of Oryza granulata.</title>
        <authorList>
            <person name="Li W."/>
        </authorList>
    </citation>
    <scope>NUCLEOTIDE SEQUENCE [LARGE SCALE GENOMIC DNA]</scope>
    <source>
        <strain evidence="2">cv. Menghai</strain>
        <tissue evidence="1">Leaf</tissue>
    </source>
</reference>
<name>A0A6G1FG02_9ORYZ</name>
<organism evidence="1 2">
    <name type="scientific">Oryza meyeriana var. granulata</name>
    <dbReference type="NCBI Taxonomy" id="110450"/>
    <lineage>
        <taxon>Eukaryota</taxon>
        <taxon>Viridiplantae</taxon>
        <taxon>Streptophyta</taxon>
        <taxon>Embryophyta</taxon>
        <taxon>Tracheophyta</taxon>
        <taxon>Spermatophyta</taxon>
        <taxon>Magnoliopsida</taxon>
        <taxon>Liliopsida</taxon>
        <taxon>Poales</taxon>
        <taxon>Poaceae</taxon>
        <taxon>BOP clade</taxon>
        <taxon>Oryzoideae</taxon>
        <taxon>Oryzeae</taxon>
        <taxon>Oryzinae</taxon>
        <taxon>Oryza</taxon>
        <taxon>Oryza meyeriana</taxon>
    </lineage>
</organism>
<dbReference type="Proteomes" id="UP000479710">
    <property type="component" value="Unassembled WGS sequence"/>
</dbReference>
<gene>
    <name evidence="1" type="ORF">E2562_036303</name>
</gene>
<comment type="caution">
    <text evidence="1">The sequence shown here is derived from an EMBL/GenBank/DDBJ whole genome shotgun (WGS) entry which is preliminary data.</text>
</comment>
<protein>
    <submittedName>
        <fullName evidence="1">Uncharacterized protein</fullName>
    </submittedName>
</protein>
<evidence type="ECO:0000313" key="2">
    <source>
        <dbReference type="Proteomes" id="UP000479710"/>
    </source>
</evidence>
<proteinExistence type="predicted"/>
<evidence type="ECO:0000313" key="1">
    <source>
        <dbReference type="EMBL" id="KAF0935819.1"/>
    </source>
</evidence>
<dbReference type="OrthoDB" id="498177at2759"/>
<dbReference type="EMBL" id="SPHZ02000001">
    <property type="protein sequence ID" value="KAF0935819.1"/>
    <property type="molecule type" value="Genomic_DNA"/>
</dbReference>
<sequence length="69" mass="8042">MALGAVEWILDAENRKVYVFHLVEGSLPSHLKASLLEEQQRGAEIWHYVDKRKSYSHRQKQAAIARNMH</sequence>
<dbReference type="AlphaFoldDB" id="A0A6G1FG02"/>
<keyword evidence="2" id="KW-1185">Reference proteome</keyword>
<accession>A0A6G1FG02</accession>